<comment type="similarity">
    <text evidence="1">Belongs to the glycosyl hydrolase 18 family. Chitinase class V subfamily.</text>
</comment>
<dbReference type="OrthoDB" id="73875at2759"/>
<dbReference type="PANTHER" id="PTHR11177">
    <property type="entry name" value="CHITINASE"/>
    <property type="match status" value="1"/>
</dbReference>
<dbReference type="Proteomes" id="UP000825890">
    <property type="component" value="Unassembled WGS sequence"/>
</dbReference>
<dbReference type="InterPro" id="IPR050314">
    <property type="entry name" value="Glycosyl_Hydrlase_18"/>
</dbReference>
<organism evidence="7 8">
    <name type="scientific">Cercospora kikuchii</name>
    <dbReference type="NCBI Taxonomy" id="84275"/>
    <lineage>
        <taxon>Eukaryota</taxon>
        <taxon>Fungi</taxon>
        <taxon>Dikarya</taxon>
        <taxon>Ascomycota</taxon>
        <taxon>Pezizomycotina</taxon>
        <taxon>Dothideomycetes</taxon>
        <taxon>Dothideomycetidae</taxon>
        <taxon>Mycosphaerellales</taxon>
        <taxon>Mycosphaerellaceae</taxon>
        <taxon>Cercospora</taxon>
    </lineage>
</organism>
<dbReference type="GO" id="GO:0008061">
    <property type="term" value="F:chitin binding"/>
    <property type="evidence" value="ECO:0007669"/>
    <property type="project" value="UniProtKB-UniRule"/>
</dbReference>
<dbReference type="InterPro" id="IPR017853">
    <property type="entry name" value="GH"/>
</dbReference>
<feature type="disulfide bond" evidence="4">
    <location>
        <begin position="33"/>
        <end position="45"/>
    </location>
</feature>
<dbReference type="InterPro" id="IPR036861">
    <property type="entry name" value="Endochitinase-like_sf"/>
</dbReference>
<dbReference type="InterPro" id="IPR029070">
    <property type="entry name" value="Chitinase_insertion_sf"/>
</dbReference>
<dbReference type="GeneID" id="68293259"/>
<dbReference type="Gene3D" id="3.30.60.10">
    <property type="entry name" value="Endochitinase-like"/>
    <property type="match status" value="1"/>
</dbReference>
<gene>
    <name evidence="7" type="ORF">CKM354_000768400</name>
</gene>
<dbReference type="AlphaFoldDB" id="A0A9P3CJQ9"/>
<dbReference type="GO" id="GO:0005975">
    <property type="term" value="P:carbohydrate metabolic process"/>
    <property type="evidence" value="ECO:0007669"/>
    <property type="project" value="InterPro"/>
</dbReference>
<dbReference type="SUPFAM" id="SSF51445">
    <property type="entry name" value="(Trans)glycosidases"/>
    <property type="match status" value="1"/>
</dbReference>
<dbReference type="PANTHER" id="PTHR11177:SF397">
    <property type="entry name" value="CHITINASE"/>
    <property type="match status" value="1"/>
</dbReference>
<keyword evidence="8" id="KW-1185">Reference proteome</keyword>
<evidence type="ECO:0000259" key="6">
    <source>
        <dbReference type="PROSITE" id="PS51910"/>
    </source>
</evidence>
<feature type="domain" description="Chitin-binding type-1" evidence="5">
    <location>
        <begin position="33"/>
        <end position="62"/>
    </location>
</feature>
<dbReference type="Pfam" id="PF00187">
    <property type="entry name" value="Chitin_bind_1"/>
    <property type="match status" value="1"/>
</dbReference>
<accession>A0A9P3CJQ9</accession>
<dbReference type="SMART" id="SM00636">
    <property type="entry name" value="Glyco_18"/>
    <property type="match status" value="1"/>
</dbReference>
<evidence type="ECO:0000256" key="2">
    <source>
        <dbReference type="ARBA" id="ARBA00012729"/>
    </source>
</evidence>
<reference evidence="7 8" key="1">
    <citation type="submission" date="2021-01" db="EMBL/GenBank/DDBJ databases">
        <title>Cercospora kikuchii MAFF 305040 whole genome shotgun sequence.</title>
        <authorList>
            <person name="Kashiwa T."/>
            <person name="Suzuki T."/>
        </authorList>
    </citation>
    <scope>NUCLEOTIDE SEQUENCE [LARGE SCALE GENOMIC DNA]</scope>
    <source>
        <strain evidence="7 8">MAFF 305040</strain>
    </source>
</reference>
<dbReference type="InterPro" id="IPR011583">
    <property type="entry name" value="Chitinase_II/V-like_cat"/>
</dbReference>
<dbReference type="PROSITE" id="PS50941">
    <property type="entry name" value="CHIT_BIND_I_2"/>
    <property type="match status" value="1"/>
</dbReference>
<feature type="disulfide bond" evidence="4">
    <location>
        <begin position="56"/>
        <end position="60"/>
    </location>
</feature>
<evidence type="ECO:0000313" key="8">
    <source>
        <dbReference type="Proteomes" id="UP000825890"/>
    </source>
</evidence>
<keyword evidence="4" id="KW-1015">Disulfide bond</keyword>
<dbReference type="EC" id="3.2.1.14" evidence="2"/>
<dbReference type="InterPro" id="IPR001223">
    <property type="entry name" value="Glyco_hydro18_cat"/>
</dbReference>
<protein>
    <recommendedName>
        <fullName evidence="2">chitinase</fullName>
        <ecNumber evidence="2">3.2.1.14</ecNumber>
    </recommendedName>
</protein>
<evidence type="ECO:0000256" key="3">
    <source>
        <dbReference type="ARBA" id="ARBA00022669"/>
    </source>
</evidence>
<dbReference type="Gene3D" id="3.20.20.80">
    <property type="entry name" value="Glycosidases"/>
    <property type="match status" value="1"/>
</dbReference>
<dbReference type="SUPFAM" id="SSF54556">
    <property type="entry name" value="Chitinase insertion domain"/>
    <property type="match status" value="1"/>
</dbReference>
<dbReference type="Pfam" id="PF00704">
    <property type="entry name" value="Glyco_hydro_18"/>
    <property type="match status" value="1"/>
</dbReference>
<dbReference type="PROSITE" id="PS51910">
    <property type="entry name" value="GH18_2"/>
    <property type="match status" value="1"/>
</dbReference>
<dbReference type="InterPro" id="IPR001002">
    <property type="entry name" value="Chitin-bd_1"/>
</dbReference>
<dbReference type="SUPFAM" id="SSF57016">
    <property type="entry name" value="Plant lectins/antimicrobial peptides"/>
    <property type="match status" value="1"/>
</dbReference>
<evidence type="ECO:0000313" key="7">
    <source>
        <dbReference type="EMBL" id="GIZ44487.1"/>
    </source>
</evidence>
<dbReference type="CDD" id="cd00035">
    <property type="entry name" value="ChtBD1"/>
    <property type="match status" value="1"/>
</dbReference>
<name>A0A9P3CJQ9_9PEZI</name>
<comment type="caution">
    <text evidence="4">Lacks conserved residue(s) required for the propagation of feature annotation.</text>
</comment>
<dbReference type="RefSeq" id="XP_044658974.1">
    <property type="nucleotide sequence ID" value="XM_044803039.1"/>
</dbReference>
<dbReference type="GO" id="GO:0008843">
    <property type="term" value="F:endochitinase activity"/>
    <property type="evidence" value="ECO:0007669"/>
    <property type="project" value="UniProtKB-EC"/>
</dbReference>
<dbReference type="PROSITE" id="PS00026">
    <property type="entry name" value="CHIT_BIND_I_1"/>
    <property type="match status" value="1"/>
</dbReference>
<sequence>MEAVLGTDHAVTRHAVGPQASVATVQNIVEQDCPLNTCCSEFGFCGTTSEFCNSKCQSNCRLNPPPPAGSPRGQALRKVIGYYETWMDRSSCNRVRPTDLPIDALTHLNVAFAYVEPGTYRIVTMDPQTPARLFKECNDLKRYKSDLKVYISIGGWTFSDNGTATQPLLGEIAADAGRRQRFADNVVRFMNEYGFDGMDLDCPGAPDRGGRARDVGNFVLMMDVMRATFNRQPRPLGLTLTVPASYWYLRWFDLARLMRSLDWINLMSYDLHGTWDEFNPIGARVFGHTNLTEIKQAAELLWRVNIPPEKVMLGYGFYGRAFQLANPSCTAPGCPFRGGARAGPCSDTSGFLTYYEIMALMRRNPNLRPVWDREAAVKYLTFDNDQWVSYDDKDTFKQKIDWANSIGLGGALIWASDQDDDRYSAHTGLVGRAVGVPNTDATPFEPRPESLAQGMVQETGGGCVIVRDCTDQNNQVASRCGPGFTKVGWEKGGCGNGFAKSICCPASAAPRGCLWRGGTGAATDCNGQCHEGESQLFTSSWGGNPAERGGNRKKCGRGIKSFCCQAPNFSATTEGCYWTGCGGSCNVGDTSLIRRPGTWCVLGQQETYCCPSPSNLHQCTWRGSAPDCADAKCSRNEVTIQRHPSGSGALCSWGRKKVACCQVRAAPPKPLTCPASYCDTNPELCRGLGSVPSLAKRLEQCSLNDDQCSALGQPDTLGEAFEPEVIEPRADGKKRVIKWGSKIPYYSTGKFWSTAARRATIPHEFMEVVAGPCHRPQVRARPIDINRLDLLPRPQVEHPIEFQLLHRFGDALEDGTLPGGSRVHPLPLPYLGGEFLEESLPAEVSSLNGGLIRSRIPARRIAEALGSNFNFRPFILTEGSLNELKGRLFGQKALFSDEVMIPLRHDAFDGNIDDVSKYFSTLSSILAVYDYSNHPRISSRMRLVRQLVERETRLIESYQPGALGLTDVWRTYLPDIMYEIEQHGYWWIDLELLHMDLLARSKLNLPMYLQIMQEANAFRRVMGQTMILPGVLEDPDEDDLD</sequence>
<evidence type="ECO:0000256" key="1">
    <source>
        <dbReference type="ARBA" id="ARBA00008682"/>
    </source>
</evidence>
<feature type="disulfide bond" evidence="4">
    <location>
        <begin position="38"/>
        <end position="52"/>
    </location>
</feature>
<feature type="domain" description="GH18" evidence="6">
    <location>
        <begin position="77"/>
        <end position="432"/>
    </location>
</feature>
<dbReference type="InterPro" id="IPR018371">
    <property type="entry name" value="Chitin-binding_1_CS"/>
</dbReference>
<keyword evidence="3 4" id="KW-0147">Chitin-binding</keyword>
<comment type="caution">
    <text evidence="7">The sequence shown here is derived from an EMBL/GenBank/DDBJ whole genome shotgun (WGS) entry which is preliminary data.</text>
</comment>
<proteinExistence type="inferred from homology"/>
<evidence type="ECO:0000256" key="4">
    <source>
        <dbReference type="PROSITE-ProRule" id="PRU00261"/>
    </source>
</evidence>
<evidence type="ECO:0000259" key="5">
    <source>
        <dbReference type="PROSITE" id="PS50941"/>
    </source>
</evidence>
<dbReference type="Gene3D" id="3.10.50.10">
    <property type="match status" value="1"/>
</dbReference>
<dbReference type="SMART" id="SM00270">
    <property type="entry name" value="ChtBD1"/>
    <property type="match status" value="1"/>
</dbReference>
<dbReference type="EMBL" id="BOLY01000004">
    <property type="protein sequence ID" value="GIZ44487.1"/>
    <property type="molecule type" value="Genomic_DNA"/>
</dbReference>